<dbReference type="SUPFAM" id="SSF51735">
    <property type="entry name" value="NAD(P)-binding Rossmann-fold domains"/>
    <property type="match status" value="1"/>
</dbReference>
<dbReference type="InterPro" id="IPR036291">
    <property type="entry name" value="NAD(P)-bd_dom_sf"/>
</dbReference>
<proteinExistence type="inferred from homology"/>
<dbReference type="Proteomes" id="UP000176377">
    <property type="component" value="Unassembled WGS sequence"/>
</dbReference>
<evidence type="ECO:0000313" key="3">
    <source>
        <dbReference type="EMBL" id="OGG58883.1"/>
    </source>
</evidence>
<dbReference type="GO" id="GO:0016491">
    <property type="term" value="F:oxidoreductase activity"/>
    <property type="evidence" value="ECO:0007669"/>
    <property type="project" value="UniProtKB-KW"/>
</dbReference>
<evidence type="ECO:0008006" key="5">
    <source>
        <dbReference type="Google" id="ProtNLM"/>
    </source>
</evidence>
<dbReference type="PANTHER" id="PTHR44196">
    <property type="entry name" value="DEHYDROGENASE/REDUCTASE SDR FAMILY MEMBER 7B"/>
    <property type="match status" value="1"/>
</dbReference>
<comment type="similarity">
    <text evidence="1">Belongs to the short-chain dehydrogenases/reductases (SDR) family.</text>
</comment>
<evidence type="ECO:0000256" key="1">
    <source>
        <dbReference type="ARBA" id="ARBA00006484"/>
    </source>
</evidence>
<dbReference type="PRINTS" id="PR00081">
    <property type="entry name" value="GDHRDH"/>
</dbReference>
<dbReference type="EMBL" id="MFLA01000026">
    <property type="protein sequence ID" value="OGG58883.1"/>
    <property type="molecule type" value="Genomic_DNA"/>
</dbReference>
<dbReference type="Pfam" id="PF00106">
    <property type="entry name" value="adh_short"/>
    <property type="match status" value="1"/>
</dbReference>
<dbReference type="AlphaFoldDB" id="A0A1F6DBS2"/>
<sequence>MPLRSVVIGGSAGLGRALAEELAAAGHDLFLVATDRRDLEALAADLKIRFKRRVAIHAADIREIPAAALRESCVSQLGKPDCLFLVSGQSDPERDFEGLSENDVDRLIQVNFAAPVRIALAFLPDLIQSRNGACVGIGTVAQARARARNTVYAASKQALEFFFEGLHQKLTWTSCRIQYYRVGFMNTQMTFGRESILPYADPSYVAKKIVAGLDRDRIGTYLPWWWAVVMTVYRFLPWSIFRKLRSL</sequence>
<evidence type="ECO:0000256" key="2">
    <source>
        <dbReference type="ARBA" id="ARBA00023002"/>
    </source>
</evidence>
<dbReference type="InterPro" id="IPR002347">
    <property type="entry name" value="SDR_fam"/>
</dbReference>
<dbReference type="GO" id="GO:0016020">
    <property type="term" value="C:membrane"/>
    <property type="evidence" value="ECO:0007669"/>
    <property type="project" value="TreeGrafter"/>
</dbReference>
<accession>A0A1F6DBS2</accession>
<comment type="caution">
    <text evidence="3">The sequence shown here is derived from an EMBL/GenBank/DDBJ whole genome shotgun (WGS) entry which is preliminary data.</text>
</comment>
<dbReference type="Gene3D" id="3.40.50.720">
    <property type="entry name" value="NAD(P)-binding Rossmann-like Domain"/>
    <property type="match status" value="1"/>
</dbReference>
<organism evidence="3 4">
    <name type="scientific">Candidatus Kaiserbacteria bacterium RIFCSPHIGHO2_01_FULL_56_24</name>
    <dbReference type="NCBI Taxonomy" id="1798487"/>
    <lineage>
        <taxon>Bacteria</taxon>
        <taxon>Candidatus Kaiseribacteriota</taxon>
    </lineage>
</organism>
<reference evidence="3 4" key="1">
    <citation type="journal article" date="2016" name="Nat. Commun.">
        <title>Thousands of microbial genomes shed light on interconnected biogeochemical processes in an aquifer system.</title>
        <authorList>
            <person name="Anantharaman K."/>
            <person name="Brown C.T."/>
            <person name="Hug L.A."/>
            <person name="Sharon I."/>
            <person name="Castelle C.J."/>
            <person name="Probst A.J."/>
            <person name="Thomas B.C."/>
            <person name="Singh A."/>
            <person name="Wilkins M.J."/>
            <person name="Karaoz U."/>
            <person name="Brodie E.L."/>
            <person name="Williams K.H."/>
            <person name="Hubbard S.S."/>
            <person name="Banfield J.F."/>
        </authorList>
    </citation>
    <scope>NUCLEOTIDE SEQUENCE [LARGE SCALE GENOMIC DNA]</scope>
</reference>
<protein>
    <recommendedName>
        <fullName evidence="5">Short-chain dehydrogenase</fullName>
    </recommendedName>
</protein>
<gene>
    <name evidence="3" type="ORF">A2765_00695</name>
</gene>
<evidence type="ECO:0000313" key="4">
    <source>
        <dbReference type="Proteomes" id="UP000176377"/>
    </source>
</evidence>
<keyword evidence="2" id="KW-0560">Oxidoreductase</keyword>
<dbReference type="PANTHER" id="PTHR44196:SF1">
    <property type="entry name" value="DEHYDROGENASE_REDUCTASE SDR FAMILY MEMBER 7B"/>
    <property type="match status" value="1"/>
</dbReference>
<name>A0A1F6DBS2_9BACT</name>